<evidence type="ECO:0000313" key="2">
    <source>
        <dbReference type="EMBL" id="CAH0547458.1"/>
    </source>
</evidence>
<evidence type="ECO:0000256" key="1">
    <source>
        <dbReference type="SAM" id="SignalP"/>
    </source>
</evidence>
<accession>A0A9P0FAE3</accession>
<protein>
    <submittedName>
        <fullName evidence="2">Uncharacterized protein</fullName>
    </submittedName>
</protein>
<dbReference type="AlphaFoldDB" id="A0A9P0FAE3"/>
<dbReference type="OrthoDB" id="6435838at2759"/>
<keyword evidence="1" id="KW-0732">Signal</keyword>
<sequence length="153" mass="16489">MFKFIVICAVVAVAAAKPSHLAYGEHLTYAAPIVEKYVEPIVERIVVQPKPIVEKTVIQPASESHVYRKDIIGKPVVSIHSTPVVAPSPIVSAAPIVHSAPIIRSAPIVHSAPLLHSAPFLQSSSLYSAPFAGYGYGYGYNTPLTYSSGRYFF</sequence>
<dbReference type="PANTHER" id="PTHR34931:SF3">
    <property type="entry name" value="FI02976P-RELATED"/>
    <property type="match status" value="1"/>
</dbReference>
<organism evidence="2 3">
    <name type="scientific">Brassicogethes aeneus</name>
    <name type="common">Rape pollen beetle</name>
    <name type="synonym">Meligethes aeneus</name>
    <dbReference type="NCBI Taxonomy" id="1431903"/>
    <lineage>
        <taxon>Eukaryota</taxon>
        <taxon>Metazoa</taxon>
        <taxon>Ecdysozoa</taxon>
        <taxon>Arthropoda</taxon>
        <taxon>Hexapoda</taxon>
        <taxon>Insecta</taxon>
        <taxon>Pterygota</taxon>
        <taxon>Neoptera</taxon>
        <taxon>Endopterygota</taxon>
        <taxon>Coleoptera</taxon>
        <taxon>Polyphaga</taxon>
        <taxon>Cucujiformia</taxon>
        <taxon>Nitidulidae</taxon>
        <taxon>Meligethinae</taxon>
        <taxon>Brassicogethes</taxon>
    </lineage>
</organism>
<evidence type="ECO:0000313" key="3">
    <source>
        <dbReference type="Proteomes" id="UP001154078"/>
    </source>
</evidence>
<gene>
    <name evidence="2" type="ORF">MELIAE_LOCUS1444</name>
</gene>
<keyword evidence="3" id="KW-1185">Reference proteome</keyword>
<reference evidence="2" key="1">
    <citation type="submission" date="2021-12" db="EMBL/GenBank/DDBJ databases">
        <authorList>
            <person name="King R."/>
        </authorList>
    </citation>
    <scope>NUCLEOTIDE SEQUENCE</scope>
</reference>
<name>A0A9P0FAE3_BRAAE</name>
<feature type="chain" id="PRO_5040236618" evidence="1">
    <location>
        <begin position="17"/>
        <end position="153"/>
    </location>
</feature>
<dbReference type="InterPro" id="IPR007614">
    <property type="entry name" value="Retinin_C"/>
</dbReference>
<dbReference type="Proteomes" id="UP001154078">
    <property type="component" value="Chromosome 1"/>
</dbReference>
<dbReference type="EMBL" id="OV121132">
    <property type="protein sequence ID" value="CAH0547458.1"/>
    <property type="molecule type" value="Genomic_DNA"/>
</dbReference>
<feature type="signal peptide" evidence="1">
    <location>
        <begin position="1"/>
        <end position="16"/>
    </location>
</feature>
<proteinExistence type="predicted"/>
<dbReference type="PANTHER" id="PTHR34931">
    <property type="entry name" value="FI02976P-RELATED"/>
    <property type="match status" value="1"/>
</dbReference>